<protein>
    <submittedName>
        <fullName evidence="3">FADH2 O2-dependent halogenase I</fullName>
        <ecNumber evidence="3">1.14.19.9</ecNumber>
    </submittedName>
</protein>
<feature type="binding site" evidence="2">
    <location>
        <begin position="14"/>
        <end position="17"/>
    </location>
    <ligand>
        <name>FAD</name>
        <dbReference type="ChEBI" id="CHEBI:57692"/>
    </ligand>
</feature>
<dbReference type="Gene3D" id="3.50.50.60">
    <property type="entry name" value="FAD/NAD(P)-binding domain"/>
    <property type="match status" value="1"/>
</dbReference>
<dbReference type="Pfam" id="PF04820">
    <property type="entry name" value="Trp_halogenase"/>
    <property type="match status" value="1"/>
</dbReference>
<feature type="active site" evidence="1">
    <location>
        <position position="79"/>
    </location>
</feature>
<keyword evidence="2" id="KW-0285">Flavoprotein</keyword>
<dbReference type="AlphaFoldDB" id="K6YEL0"/>
<feature type="binding site" evidence="2">
    <location>
        <position position="328"/>
    </location>
    <ligand>
        <name>FAD</name>
        <dbReference type="ChEBI" id="CHEBI:57692"/>
    </ligand>
</feature>
<gene>
    <name evidence="3" type="primary">prnA</name>
    <name evidence="3" type="ORF">GPLA_0260</name>
</gene>
<keyword evidence="4" id="KW-1185">Reference proteome</keyword>
<dbReference type="InterPro" id="IPR050816">
    <property type="entry name" value="Flavin-dep_Halogenase_NPB"/>
</dbReference>
<dbReference type="GO" id="GO:0000166">
    <property type="term" value="F:nucleotide binding"/>
    <property type="evidence" value="ECO:0007669"/>
    <property type="project" value="UniProtKB-KW"/>
</dbReference>
<keyword evidence="3" id="KW-0560">Oxidoreductase</keyword>
<dbReference type="InterPro" id="IPR033856">
    <property type="entry name" value="Trp_halogen"/>
</dbReference>
<dbReference type="SUPFAM" id="SSF51905">
    <property type="entry name" value="FAD/NAD(P)-binding domain"/>
    <property type="match status" value="1"/>
</dbReference>
<evidence type="ECO:0000313" key="3">
    <source>
        <dbReference type="EMBL" id="GAC31179.1"/>
    </source>
</evidence>
<dbReference type="InterPro" id="IPR036188">
    <property type="entry name" value="FAD/NAD-bd_sf"/>
</dbReference>
<feature type="binding site" evidence="2">
    <location>
        <position position="79"/>
    </location>
    <ligand>
        <name>7-chloro-L-tryptophan</name>
        <dbReference type="ChEBI" id="CHEBI:58713"/>
    </ligand>
</feature>
<feature type="binding site" evidence="2">
    <location>
        <position position="337"/>
    </location>
    <ligand>
        <name>FAD</name>
        <dbReference type="ChEBI" id="CHEBI:57692"/>
    </ligand>
</feature>
<reference evidence="4" key="1">
    <citation type="journal article" date="2014" name="Environ. Microbiol.">
        <title>Comparative genomics of the marine bacterial genus Glaciecola reveals the high degree of genomic diversity and genomic characteristic for cold adaptation.</title>
        <authorList>
            <person name="Qin Q.L."/>
            <person name="Xie B.B."/>
            <person name="Yu Y."/>
            <person name="Shu Y.L."/>
            <person name="Rong J.C."/>
            <person name="Zhang Y.J."/>
            <person name="Zhao D.L."/>
            <person name="Chen X.L."/>
            <person name="Zhang X.Y."/>
            <person name="Chen B."/>
            <person name="Zhou B.C."/>
            <person name="Zhang Y.Z."/>
        </authorList>
    </citation>
    <scope>NUCLEOTIDE SEQUENCE [LARGE SCALE GENOMIC DNA]</scope>
    <source>
        <strain evidence="4">LMG 21857</strain>
    </source>
</reference>
<dbReference type="Proteomes" id="UP000006322">
    <property type="component" value="Unassembled WGS sequence"/>
</dbReference>
<evidence type="ECO:0000256" key="2">
    <source>
        <dbReference type="PIRSR" id="PIRSR011396-2"/>
    </source>
</evidence>
<dbReference type="PANTHER" id="PTHR43747">
    <property type="entry name" value="FAD-BINDING PROTEIN"/>
    <property type="match status" value="1"/>
</dbReference>
<organism evidence="3 4">
    <name type="scientific">Paraglaciecola polaris LMG 21857</name>
    <dbReference type="NCBI Taxonomy" id="1129793"/>
    <lineage>
        <taxon>Bacteria</taxon>
        <taxon>Pseudomonadati</taxon>
        <taxon>Pseudomonadota</taxon>
        <taxon>Gammaproteobacteria</taxon>
        <taxon>Alteromonadales</taxon>
        <taxon>Alteromonadaceae</taxon>
        <taxon>Paraglaciecola</taxon>
    </lineage>
</organism>
<feature type="binding site" evidence="2">
    <location>
        <position position="341"/>
    </location>
    <ligand>
        <name>FAD</name>
        <dbReference type="ChEBI" id="CHEBI:57692"/>
    </ligand>
</feature>
<dbReference type="PANTHER" id="PTHR43747:SF4">
    <property type="entry name" value="FLAVIN-DEPENDENT TRYPTOPHAN HALOGENASE"/>
    <property type="match status" value="1"/>
</dbReference>
<dbReference type="EMBL" id="BAER01000014">
    <property type="protein sequence ID" value="GAC31179.1"/>
    <property type="molecule type" value="Genomic_DNA"/>
</dbReference>
<keyword evidence="2" id="KW-0547">Nucleotide-binding</keyword>
<dbReference type="InterPro" id="IPR006905">
    <property type="entry name" value="Flavin_halogenase"/>
</dbReference>
<dbReference type="EC" id="1.14.19.9" evidence="3"/>
<evidence type="ECO:0000313" key="4">
    <source>
        <dbReference type="Proteomes" id="UP000006322"/>
    </source>
</evidence>
<accession>K6YEL0</accession>
<dbReference type="PIRSF" id="PIRSF011396">
    <property type="entry name" value="Trp_halogenase"/>
    <property type="match status" value="1"/>
</dbReference>
<evidence type="ECO:0000256" key="1">
    <source>
        <dbReference type="PIRSR" id="PIRSR011396-1"/>
    </source>
</evidence>
<keyword evidence="2" id="KW-0274">FAD</keyword>
<dbReference type="STRING" id="1129793.GPLA_0260"/>
<proteinExistence type="predicted"/>
<name>K6YEL0_9ALTE</name>
<sequence length="498" mass="55976">MQQDAIKNVVIAGGGTAGWMTAAAFGKLFGKNIKVTLVESDAIPTVGVGEATIPTLHLFHDLLKINEADFMAATNATFKLGIKFDDWYKKQQSYIHSFGHFNHGCWAAGFQHFWLRGKNVNIASEIGDYCPEHLACRLGKFATAPKQERNHAFHLDAGLYAKFLRNIAQQCGVKRIEGKINTVNLDEDNGFIQSLILDNGQHIVGDLFIDCTGFRGVLIEQTLHTGYEDWSHWLPCDSAVAVQTELLGNSVPYTRSIAHDAGWQWQIPLQNRMGNGLVFCSKYISDEDAKTQLLANIQGKTLNTPRVIKFKTGVRRKLWNKNCVAIGLAGGFIEPLESTSIHLIQQSIIRLMQSLPTKRMDPAIIDRFNTSMRGEIDNIRDFIILHYHATARKDSAFWRYCQNIPIPETLRARMEQFAQSAHVYQGSGELFGEASWLQVMLGQGIMPNSYHPIVDLMSEQELIEFLATIKSQTSRRVSSLPDHLDFIRHYCKSPSAHT</sequence>
<comment type="caution">
    <text evidence="3">The sequence shown here is derived from an EMBL/GenBank/DDBJ whole genome shotgun (WGS) entry which is preliminary data.</text>
</comment>
<dbReference type="OrthoDB" id="7178350at2"/>
<dbReference type="RefSeq" id="WP_007102985.1">
    <property type="nucleotide sequence ID" value="NZ_BAER01000014.1"/>
</dbReference>
<dbReference type="GO" id="GO:0004497">
    <property type="term" value="F:monooxygenase activity"/>
    <property type="evidence" value="ECO:0007669"/>
    <property type="project" value="InterPro"/>
</dbReference>